<name>A0A2N5XT83_9HYPH</name>
<feature type="region of interest" description="Disordered" evidence="1">
    <location>
        <begin position="73"/>
        <end position="95"/>
    </location>
</feature>
<keyword evidence="2" id="KW-1133">Transmembrane helix</keyword>
<feature type="transmembrane region" description="Helical" evidence="2">
    <location>
        <begin position="21"/>
        <end position="40"/>
    </location>
</feature>
<dbReference type="OrthoDB" id="5959103at2"/>
<sequence>MIKPKRDIKLGPWSIKMPGSALARQLLGIVLVIGGILGFLPILGFWMVPLGLVVLSIDLPYLRKHRRKWEIKLEKRRRDKDAQPPSDQTQDDDPA</sequence>
<evidence type="ECO:0000313" key="4">
    <source>
        <dbReference type="Proteomes" id="UP000234881"/>
    </source>
</evidence>
<evidence type="ECO:0000313" key="3">
    <source>
        <dbReference type="EMBL" id="PLW77675.1"/>
    </source>
</evidence>
<evidence type="ECO:0000256" key="1">
    <source>
        <dbReference type="SAM" id="MobiDB-lite"/>
    </source>
</evidence>
<gene>
    <name evidence="3" type="ORF">C0081_10315</name>
</gene>
<dbReference type="AlphaFoldDB" id="A0A2N5XT83"/>
<comment type="caution">
    <text evidence="3">The sequence shown here is derived from an EMBL/GenBank/DDBJ whole genome shotgun (WGS) entry which is preliminary data.</text>
</comment>
<dbReference type="Proteomes" id="UP000234881">
    <property type="component" value="Unassembled WGS sequence"/>
</dbReference>
<reference evidence="3 4" key="1">
    <citation type="submission" date="2018-01" db="EMBL/GenBank/DDBJ databases">
        <title>The draft genome sequence of Cohaesibacter sp. H1304.</title>
        <authorList>
            <person name="Wang N.-N."/>
            <person name="Du Z.-J."/>
        </authorList>
    </citation>
    <scope>NUCLEOTIDE SEQUENCE [LARGE SCALE GENOMIC DNA]</scope>
    <source>
        <strain evidence="3 4">H1304</strain>
    </source>
</reference>
<dbReference type="RefSeq" id="WP_101533691.1">
    <property type="nucleotide sequence ID" value="NZ_JBFHIU010000012.1"/>
</dbReference>
<proteinExistence type="predicted"/>
<evidence type="ECO:0000256" key="2">
    <source>
        <dbReference type="SAM" id="Phobius"/>
    </source>
</evidence>
<keyword evidence="4" id="KW-1185">Reference proteome</keyword>
<keyword evidence="2" id="KW-0472">Membrane</keyword>
<organism evidence="3 4">
    <name type="scientific">Cohaesibacter celericrescens</name>
    <dbReference type="NCBI Taxonomy" id="2067669"/>
    <lineage>
        <taxon>Bacteria</taxon>
        <taxon>Pseudomonadati</taxon>
        <taxon>Pseudomonadota</taxon>
        <taxon>Alphaproteobacteria</taxon>
        <taxon>Hyphomicrobiales</taxon>
        <taxon>Cohaesibacteraceae</taxon>
    </lineage>
</organism>
<accession>A0A2N5XT83</accession>
<dbReference type="EMBL" id="PKUQ01000016">
    <property type="protein sequence ID" value="PLW77675.1"/>
    <property type="molecule type" value="Genomic_DNA"/>
</dbReference>
<keyword evidence="2" id="KW-0812">Transmembrane</keyword>
<protein>
    <submittedName>
        <fullName evidence="3">Uncharacterized protein</fullName>
    </submittedName>
</protein>